<feature type="repeat" description="WD" evidence="4">
    <location>
        <begin position="256"/>
        <end position="288"/>
    </location>
</feature>
<dbReference type="SUPFAM" id="SSF50978">
    <property type="entry name" value="WD40 repeat-like"/>
    <property type="match status" value="1"/>
</dbReference>
<feature type="non-terminal residue" evidence="6">
    <location>
        <position position="732"/>
    </location>
</feature>
<dbReference type="PANTHER" id="PTHR16017">
    <property type="entry name" value="GASTRULATION DEFECTIVE PROTEIN 1-RELATED"/>
    <property type="match status" value="1"/>
</dbReference>
<evidence type="ECO:0000256" key="1">
    <source>
        <dbReference type="ARBA" id="ARBA00022574"/>
    </source>
</evidence>
<dbReference type="GO" id="GO:0035861">
    <property type="term" value="C:site of double-strand break"/>
    <property type="evidence" value="ECO:0007669"/>
    <property type="project" value="TreeGrafter"/>
</dbReference>
<feature type="region of interest" description="Disordered" evidence="5">
    <location>
        <begin position="618"/>
        <end position="654"/>
    </location>
</feature>
<dbReference type="InterPro" id="IPR036322">
    <property type="entry name" value="WD40_repeat_dom_sf"/>
</dbReference>
<feature type="region of interest" description="Disordered" evidence="5">
    <location>
        <begin position="136"/>
        <end position="251"/>
    </location>
</feature>
<dbReference type="PANTHER" id="PTHR16017:SF0">
    <property type="entry name" value="WD REPEAT-CONTAINING PROTEIN 70"/>
    <property type="match status" value="1"/>
</dbReference>
<evidence type="ECO:0000313" key="6">
    <source>
        <dbReference type="EMBL" id="TRY76991.1"/>
    </source>
</evidence>
<feature type="repeat" description="WD" evidence="4">
    <location>
        <begin position="357"/>
        <end position="389"/>
    </location>
</feature>
<feature type="compositionally biased region" description="Basic and acidic residues" evidence="5">
    <location>
        <begin position="619"/>
        <end position="645"/>
    </location>
</feature>
<dbReference type="PROSITE" id="PS50082">
    <property type="entry name" value="WD_REPEATS_2"/>
    <property type="match status" value="2"/>
</dbReference>
<comment type="similarity">
    <text evidence="3">Belongs to the WD repeat GAD-1 family.</text>
</comment>
<reference evidence="6 7" key="1">
    <citation type="journal article" date="2018" name="Nat. Ecol. Evol.">
        <title>Genomic signatures of mitonuclear coevolution across populations of Tigriopus californicus.</title>
        <authorList>
            <person name="Barreto F.S."/>
            <person name="Watson E.T."/>
            <person name="Lima T.G."/>
            <person name="Willett C.S."/>
            <person name="Edmands S."/>
            <person name="Li W."/>
            <person name="Burton R.S."/>
        </authorList>
    </citation>
    <scope>NUCLEOTIDE SEQUENCE [LARGE SCALE GENOMIC DNA]</scope>
    <source>
        <strain evidence="6 7">San Diego</strain>
    </source>
</reference>
<dbReference type="OMA" id="KGDQYIT"/>
<dbReference type="AlphaFoldDB" id="A0A553PH31"/>
<dbReference type="InterPro" id="IPR051858">
    <property type="entry name" value="WD_repeat_GAD-1"/>
</dbReference>
<dbReference type="SMART" id="SM00320">
    <property type="entry name" value="WD40"/>
    <property type="match status" value="6"/>
</dbReference>
<keyword evidence="2" id="KW-0677">Repeat</keyword>
<evidence type="ECO:0000256" key="3">
    <source>
        <dbReference type="ARBA" id="ARBA00038343"/>
    </source>
</evidence>
<gene>
    <name evidence="6" type="ORF">TCAL_10208</name>
</gene>
<dbReference type="Proteomes" id="UP000318571">
    <property type="component" value="Chromosome 5"/>
</dbReference>
<keyword evidence="7" id="KW-1185">Reference proteome</keyword>
<dbReference type="EMBL" id="VCGU01000004">
    <property type="protein sequence ID" value="TRY76991.1"/>
    <property type="molecule type" value="Genomic_DNA"/>
</dbReference>
<dbReference type="FunFam" id="2.130.10.10:FF:001319">
    <property type="entry name" value="Gastrulation defective protein 1"/>
    <property type="match status" value="1"/>
</dbReference>
<organism evidence="6 7">
    <name type="scientific">Tigriopus californicus</name>
    <name type="common">Marine copepod</name>
    <dbReference type="NCBI Taxonomy" id="6832"/>
    <lineage>
        <taxon>Eukaryota</taxon>
        <taxon>Metazoa</taxon>
        <taxon>Ecdysozoa</taxon>
        <taxon>Arthropoda</taxon>
        <taxon>Crustacea</taxon>
        <taxon>Multicrustacea</taxon>
        <taxon>Hexanauplia</taxon>
        <taxon>Copepoda</taxon>
        <taxon>Harpacticoida</taxon>
        <taxon>Harpacticidae</taxon>
        <taxon>Tigriopus</taxon>
    </lineage>
</organism>
<feature type="compositionally biased region" description="Low complexity" evidence="5">
    <location>
        <begin position="182"/>
        <end position="197"/>
    </location>
</feature>
<dbReference type="Gene3D" id="2.130.10.10">
    <property type="entry name" value="YVTN repeat-like/Quinoprotein amine dehydrogenase"/>
    <property type="match status" value="2"/>
</dbReference>
<feature type="compositionally biased region" description="Acidic residues" evidence="5">
    <location>
        <begin position="226"/>
        <end position="242"/>
    </location>
</feature>
<proteinExistence type="inferred from homology"/>
<feature type="region of interest" description="Disordered" evidence="5">
    <location>
        <begin position="23"/>
        <end position="90"/>
    </location>
</feature>
<dbReference type="InterPro" id="IPR015943">
    <property type="entry name" value="WD40/YVTN_repeat-like_dom_sf"/>
</dbReference>
<protein>
    <submittedName>
        <fullName evidence="6">Uncharacterized protein</fullName>
    </submittedName>
</protein>
<evidence type="ECO:0000256" key="4">
    <source>
        <dbReference type="PROSITE-ProRule" id="PRU00221"/>
    </source>
</evidence>
<dbReference type="InterPro" id="IPR001680">
    <property type="entry name" value="WD40_rpt"/>
</dbReference>
<accession>A0A553PH31</accession>
<dbReference type="OrthoDB" id="10264376at2759"/>
<feature type="compositionally biased region" description="Low complexity" evidence="5">
    <location>
        <begin position="23"/>
        <end position="47"/>
    </location>
</feature>
<dbReference type="Pfam" id="PF00400">
    <property type="entry name" value="WD40"/>
    <property type="match status" value="2"/>
</dbReference>
<comment type="caution">
    <text evidence="6">The sequence shown here is derived from an EMBL/GenBank/DDBJ whole genome shotgun (WGS) entry which is preliminary data.</text>
</comment>
<evidence type="ECO:0000313" key="7">
    <source>
        <dbReference type="Proteomes" id="UP000318571"/>
    </source>
</evidence>
<name>A0A553PH31_TIGCA</name>
<feature type="compositionally biased region" description="Low complexity" evidence="5">
    <location>
        <begin position="208"/>
        <end position="221"/>
    </location>
</feature>
<feature type="compositionally biased region" description="Pro residues" evidence="5">
    <location>
        <begin position="198"/>
        <end position="207"/>
    </location>
</feature>
<keyword evidence="1 4" id="KW-0853">WD repeat</keyword>
<evidence type="ECO:0000256" key="2">
    <source>
        <dbReference type="ARBA" id="ARBA00022737"/>
    </source>
</evidence>
<feature type="compositionally biased region" description="Low complexity" evidence="5">
    <location>
        <begin position="150"/>
        <end position="167"/>
    </location>
</feature>
<dbReference type="PROSITE" id="PS50294">
    <property type="entry name" value="WD_REPEATS_REGION"/>
    <property type="match status" value="1"/>
</dbReference>
<dbReference type="STRING" id="6832.A0A553PH31"/>
<sequence>MPQSGPKPAMKIGMNLAQLKLGAASSLVPPPSAASSQSDGDAPAAAPAPGPGFGSFGGASNPTRPTHIIRNELEPGPLAADDTPTYTMDAQSQRDLMATMGFTGFGATKKSKGAAQPAQRFDLDTLVAEARQTAVARNADNNAKLERMAAESAAQVEASSSAQPPAAHDSDSDPEVGPVPPSVIATSSAQSTTSKSVPPIPSRPRSPSPSSARSSQAADRATGPSDGEDNDDDDDEEEEEEASLANRIPQSHEIELKHGSKPISALAIDPSGSRLISGGLDYEVKFWDFAGMDASLRSFRTIRPCESHVIKQLEYSATGDRILVVGGSAQAKVLDRDGHELFQCVKGDPYVVDVRRNKGHVGGLTAGCWHPKIKDEFITAATDGSLRIWLIEDKGRKSKMAIKCKSSEGLKANPTCCTVSRDGLLVAAGCQDGSLQMWDHRKSFVNVSLMLRDAHQKGTDTSSIACGYDNHHFTTRGGDDTLKLWDIRNFKKAVHVATGLFSKFEMTEACFSPDDRMIVTGTSMDRGDTSGKLVFFEKATFNKICQMEVGSSHVIGAKWHPKLNQMMVGSGDGVVRLYYDPIRSVNGAKLCVVKTATKAKTTQFIATQHIITPYSLPMFREERQRSTKRQEERARKDPVKSRRPDLPLGMKGTGGRVAAGGSTLHSFMAKQISVKNKDDHIDPRERILRHAKESEDNPYWIAPAYQKTQPKAIFNTEHDQPPEKKTKTETFG</sequence>
<evidence type="ECO:0000256" key="5">
    <source>
        <dbReference type="SAM" id="MobiDB-lite"/>
    </source>
</evidence>
<dbReference type="GO" id="GO:0005634">
    <property type="term" value="C:nucleus"/>
    <property type="evidence" value="ECO:0007669"/>
    <property type="project" value="TreeGrafter"/>
</dbReference>